<name>A0AAV4VFT1_CAEEX</name>
<gene>
    <name evidence="1" type="ORF">CEXT_781971</name>
</gene>
<dbReference type="AlphaFoldDB" id="A0AAV4VFT1"/>
<evidence type="ECO:0000313" key="1">
    <source>
        <dbReference type="EMBL" id="GIY68418.1"/>
    </source>
</evidence>
<dbReference type="Proteomes" id="UP001054945">
    <property type="component" value="Unassembled WGS sequence"/>
</dbReference>
<proteinExistence type="predicted"/>
<comment type="caution">
    <text evidence="1">The sequence shown here is derived from an EMBL/GenBank/DDBJ whole genome shotgun (WGS) entry which is preliminary data.</text>
</comment>
<reference evidence="1 2" key="1">
    <citation type="submission" date="2021-06" db="EMBL/GenBank/DDBJ databases">
        <title>Caerostris extrusa draft genome.</title>
        <authorList>
            <person name="Kono N."/>
            <person name="Arakawa K."/>
        </authorList>
    </citation>
    <scope>NUCLEOTIDE SEQUENCE [LARGE SCALE GENOMIC DNA]</scope>
</reference>
<accession>A0AAV4VFT1</accession>
<evidence type="ECO:0000313" key="2">
    <source>
        <dbReference type="Proteomes" id="UP001054945"/>
    </source>
</evidence>
<sequence length="108" mass="12279">MTNLIIAKLLVLERHLKCVRLVTRVPMCLSLRLADGKGFNGDTTLSKHVCAIVEWFQKERNSIFLEAEKLDALWPIAKHNSSFVLKFPNLRHLNNATELGKILSVPRS</sequence>
<protein>
    <submittedName>
        <fullName evidence="1">Uncharacterized protein</fullName>
    </submittedName>
</protein>
<organism evidence="1 2">
    <name type="scientific">Caerostris extrusa</name>
    <name type="common">Bark spider</name>
    <name type="synonym">Caerostris bankana</name>
    <dbReference type="NCBI Taxonomy" id="172846"/>
    <lineage>
        <taxon>Eukaryota</taxon>
        <taxon>Metazoa</taxon>
        <taxon>Ecdysozoa</taxon>
        <taxon>Arthropoda</taxon>
        <taxon>Chelicerata</taxon>
        <taxon>Arachnida</taxon>
        <taxon>Araneae</taxon>
        <taxon>Araneomorphae</taxon>
        <taxon>Entelegynae</taxon>
        <taxon>Araneoidea</taxon>
        <taxon>Araneidae</taxon>
        <taxon>Caerostris</taxon>
    </lineage>
</organism>
<dbReference type="EMBL" id="BPLR01014375">
    <property type="protein sequence ID" value="GIY68418.1"/>
    <property type="molecule type" value="Genomic_DNA"/>
</dbReference>
<keyword evidence="2" id="KW-1185">Reference proteome</keyword>